<organism evidence="2 3">
    <name type="scientific">Streptomyces filamentosus NRRL 15998</name>
    <dbReference type="NCBI Taxonomy" id="457431"/>
    <lineage>
        <taxon>Bacteria</taxon>
        <taxon>Bacillati</taxon>
        <taxon>Actinomycetota</taxon>
        <taxon>Actinomycetes</taxon>
        <taxon>Kitasatosporales</taxon>
        <taxon>Streptomycetaceae</taxon>
        <taxon>Streptomyces</taxon>
    </lineage>
</organism>
<name>D6AEY1_STRFL</name>
<dbReference type="SUPFAM" id="SSF55961">
    <property type="entry name" value="Bet v1-like"/>
    <property type="match status" value="1"/>
</dbReference>
<sequence>MLDGALRQPAQGPRPPRPAHQLRRGSTINRPALKDAPTDEEVSAMPTGLTQDAGWEIGVSRTIHRPLTAVWDFVAGPEGAALWLGLDGPVPAEKGAPYRTADGVEGEIRSYRPGDRVRLTHGTSTVQVAVTPGSSEDRTVLRFHQERLASAEEREERRTHWKNVMDRIEAELT</sequence>
<dbReference type="Gene3D" id="3.30.530.20">
    <property type="match status" value="1"/>
</dbReference>
<dbReference type="EMBL" id="DS999644">
    <property type="protein sequence ID" value="EFE76836.2"/>
    <property type="molecule type" value="Genomic_DNA"/>
</dbReference>
<dbReference type="InterPro" id="IPR023393">
    <property type="entry name" value="START-like_dom_sf"/>
</dbReference>
<feature type="compositionally biased region" description="Low complexity" evidence="1">
    <location>
        <begin position="1"/>
        <end position="11"/>
    </location>
</feature>
<evidence type="ECO:0000313" key="2">
    <source>
        <dbReference type="EMBL" id="EFE76836.2"/>
    </source>
</evidence>
<gene>
    <name evidence="2" type="ORF">SSGG_04203</name>
</gene>
<reference evidence="3" key="2">
    <citation type="submission" date="2008-12" db="EMBL/GenBank/DDBJ databases">
        <title>Annotation of Streptomyces roseosporus strain NRRL 15998.</title>
        <authorList>
            <consortium name="The Broad Institute Genome Sequencing Platform"/>
            <consortium name="Broad Institute Microbial Sequencing Center"/>
            <person name="Fischbach M."/>
            <person name="Ward D."/>
            <person name="Young S."/>
            <person name="Kodira C.D."/>
            <person name="Zeng Q."/>
            <person name="Koehrsen M."/>
            <person name="Godfrey P."/>
            <person name="Alvarado L."/>
            <person name="Berlin A.M."/>
            <person name="Borenstein D."/>
            <person name="Chen Z."/>
            <person name="Engels R."/>
            <person name="Freedman E."/>
            <person name="Gellesch M."/>
            <person name="Goldberg J."/>
            <person name="Griggs A."/>
            <person name="Gujja S."/>
            <person name="Heiman D.I."/>
            <person name="Hepburn T.A."/>
            <person name="Howarth C."/>
            <person name="Jen D."/>
            <person name="Larson L."/>
            <person name="Lewis B."/>
            <person name="Mehta T."/>
            <person name="Park D."/>
            <person name="Pearson M."/>
            <person name="Roberts A."/>
            <person name="Saif S."/>
            <person name="Shea T.D."/>
            <person name="Shenoy N."/>
            <person name="Sisk P."/>
            <person name="Stolte C."/>
            <person name="Sykes S.N."/>
            <person name="Walk T."/>
            <person name="White J."/>
            <person name="Yandava C."/>
            <person name="Straight P."/>
            <person name="Clardy J."/>
            <person name="Hung D."/>
            <person name="Kolter R."/>
            <person name="Mekalanos J."/>
            <person name="Walker S."/>
            <person name="Walsh C.T."/>
            <person name="Wieland B.L.C."/>
            <person name="Ilzarbe M."/>
            <person name="Galagan J."/>
            <person name="Nusbaum C."/>
            <person name="Birren B."/>
        </authorList>
    </citation>
    <scope>NUCLEOTIDE SEQUENCE [LARGE SCALE GENOMIC DNA]</scope>
    <source>
        <strain evidence="3">NRRL 15998</strain>
    </source>
</reference>
<accession>D6AEY1</accession>
<proteinExistence type="predicted"/>
<reference evidence="3" key="1">
    <citation type="submission" date="2008-10" db="EMBL/GenBank/DDBJ databases">
        <authorList>
            <person name="Molnar K."/>
        </authorList>
    </citation>
    <scope>NUCLEOTIDE SEQUENCE [LARGE SCALE GENOMIC DNA]</scope>
    <source>
        <strain evidence="3">NRRL 15998</strain>
    </source>
</reference>
<protein>
    <submittedName>
        <fullName evidence="2">Predicted protein</fullName>
    </submittedName>
</protein>
<dbReference type="AlphaFoldDB" id="D6AEY1"/>
<evidence type="ECO:0000256" key="1">
    <source>
        <dbReference type="SAM" id="MobiDB-lite"/>
    </source>
</evidence>
<dbReference type="Proteomes" id="UP000003986">
    <property type="component" value="Unassembled WGS sequence"/>
</dbReference>
<evidence type="ECO:0000313" key="3">
    <source>
        <dbReference type="Proteomes" id="UP000003986"/>
    </source>
</evidence>
<feature type="region of interest" description="Disordered" evidence="1">
    <location>
        <begin position="1"/>
        <end position="44"/>
    </location>
</feature>